<gene>
    <name evidence="2" type="ORF">JOC94_004051</name>
</gene>
<evidence type="ECO:0000313" key="2">
    <source>
        <dbReference type="EMBL" id="MBM7717027.1"/>
    </source>
</evidence>
<comment type="caution">
    <text evidence="2">The sequence shown here is derived from an EMBL/GenBank/DDBJ whole genome shotgun (WGS) entry which is preliminary data.</text>
</comment>
<dbReference type="EMBL" id="JAFBFH010000037">
    <property type="protein sequence ID" value="MBM7717027.1"/>
    <property type="molecule type" value="Genomic_DNA"/>
</dbReference>
<dbReference type="InterPro" id="IPR048933">
    <property type="entry name" value="B_lactamase-like_C"/>
</dbReference>
<accession>A0ABS2RBI4</accession>
<proteinExistence type="predicted"/>
<dbReference type="PANTHER" id="PTHR23131">
    <property type="entry name" value="ENDORIBONUCLEASE LACTB2"/>
    <property type="match status" value="1"/>
</dbReference>
<dbReference type="SMART" id="SM00849">
    <property type="entry name" value="Lactamase_B"/>
    <property type="match status" value="1"/>
</dbReference>
<feature type="domain" description="Metallo-beta-lactamase" evidence="1">
    <location>
        <begin position="23"/>
        <end position="235"/>
    </location>
</feature>
<dbReference type="SUPFAM" id="SSF56281">
    <property type="entry name" value="Metallo-hydrolase/oxidoreductase"/>
    <property type="match status" value="1"/>
</dbReference>
<sequence length="330" mass="37875">MQIRAIEEKIYRIAVPIPFPMKYVYCYLFQEEDGWSIVDTGFNYPEATEVWKKVFSELSIKPSSLQAIYVTHYHPDHSGLAGWMQKWSGAPVYISVTDGETFDLAFSDKKVMAARFGEICKENGVPEELMFDIQDKFEKMGEHVRPFPEFTFFEKDEIILGGDRWQVIHTPGHSDGMFCFYQQEKQLLLAADHILAKITPNIGLWPYGRENPLQDYLQSLEEISSLDVRCALPGHGDLILDLPKRINEIHLHHEQRLNEMYNLVIGGKTAFEVSREVFKERQLNSHQWRFAIAETLAHLEYLYFSGKITKSAGSNTTVYTAGSYVNGAGT</sequence>
<organism evidence="2 3">
    <name type="scientific">Siminovitchia thermophila</name>
    <dbReference type="NCBI Taxonomy" id="1245522"/>
    <lineage>
        <taxon>Bacteria</taxon>
        <taxon>Bacillati</taxon>
        <taxon>Bacillota</taxon>
        <taxon>Bacilli</taxon>
        <taxon>Bacillales</taxon>
        <taxon>Bacillaceae</taxon>
        <taxon>Siminovitchia</taxon>
    </lineage>
</organism>
<dbReference type="InterPro" id="IPR036866">
    <property type="entry name" value="RibonucZ/Hydroxyglut_hydro"/>
</dbReference>
<dbReference type="InterPro" id="IPR050662">
    <property type="entry name" value="Sec-metab_biosynth-thioest"/>
</dbReference>
<dbReference type="Pfam" id="PF21221">
    <property type="entry name" value="B_lactamase-like_C"/>
    <property type="match status" value="1"/>
</dbReference>
<dbReference type="Gene3D" id="3.60.15.10">
    <property type="entry name" value="Ribonuclease Z/Hydroxyacylglutathione hydrolase-like"/>
    <property type="match status" value="1"/>
</dbReference>
<dbReference type="InterPro" id="IPR036388">
    <property type="entry name" value="WH-like_DNA-bd_sf"/>
</dbReference>
<protein>
    <submittedName>
        <fullName evidence="2">Glyoxylase-like metal-dependent hydrolase (Beta-lactamase superfamily II)</fullName>
    </submittedName>
</protein>
<dbReference type="PANTHER" id="PTHR23131:SF4">
    <property type="entry name" value="METALLO-BETA-LACTAMASE SUPERFAMILY POTEIN"/>
    <property type="match status" value="1"/>
</dbReference>
<name>A0ABS2RBI4_9BACI</name>
<dbReference type="Pfam" id="PF00753">
    <property type="entry name" value="Lactamase_B"/>
    <property type="match status" value="1"/>
</dbReference>
<evidence type="ECO:0000313" key="3">
    <source>
        <dbReference type="Proteomes" id="UP000823485"/>
    </source>
</evidence>
<dbReference type="Gene3D" id="1.10.10.10">
    <property type="entry name" value="Winged helix-like DNA-binding domain superfamily/Winged helix DNA-binding domain"/>
    <property type="match status" value="1"/>
</dbReference>
<dbReference type="CDD" id="cd07725">
    <property type="entry name" value="TTHA1429-like_MBL-fold"/>
    <property type="match status" value="1"/>
</dbReference>
<dbReference type="Proteomes" id="UP000823485">
    <property type="component" value="Unassembled WGS sequence"/>
</dbReference>
<dbReference type="RefSeq" id="WP_077110027.1">
    <property type="nucleotide sequence ID" value="NZ_JAFBFH010000037.1"/>
</dbReference>
<dbReference type="InterPro" id="IPR001279">
    <property type="entry name" value="Metallo-B-lactamas"/>
</dbReference>
<keyword evidence="3" id="KW-1185">Reference proteome</keyword>
<reference evidence="2 3" key="1">
    <citation type="submission" date="2021-01" db="EMBL/GenBank/DDBJ databases">
        <title>Genomic Encyclopedia of Type Strains, Phase IV (KMG-IV): sequencing the most valuable type-strain genomes for metagenomic binning, comparative biology and taxonomic classification.</title>
        <authorList>
            <person name="Goeker M."/>
        </authorList>
    </citation>
    <scope>NUCLEOTIDE SEQUENCE [LARGE SCALE GENOMIC DNA]</scope>
    <source>
        <strain evidence="2 3">DSM 105453</strain>
    </source>
</reference>
<evidence type="ECO:0000259" key="1">
    <source>
        <dbReference type="SMART" id="SM00849"/>
    </source>
</evidence>